<proteinExistence type="predicted"/>
<sequence length="137" mass="15382">MARYSRLVGFDNNSFHPDDGEPTSFNGNTRSIAFPPTEPLRTIRITPNVKVIGVRIVHFEKNFEIDIRFFPCKYQKNNADTSRPSTATSVKSTSINRSIDANQRLTGVPSSSSTLDDGDEIRLNGMLCFIRLTKTKI</sequence>
<dbReference type="Proteomes" id="UP000663862">
    <property type="component" value="Unassembled WGS sequence"/>
</dbReference>
<comment type="caution">
    <text evidence="1">The sequence shown here is derived from an EMBL/GenBank/DDBJ whole genome shotgun (WGS) entry which is preliminary data.</text>
</comment>
<evidence type="ECO:0000313" key="1">
    <source>
        <dbReference type="EMBL" id="CAF4448719.1"/>
    </source>
</evidence>
<reference evidence="1" key="1">
    <citation type="submission" date="2021-02" db="EMBL/GenBank/DDBJ databases">
        <authorList>
            <person name="Nowell W R."/>
        </authorList>
    </citation>
    <scope>NUCLEOTIDE SEQUENCE</scope>
</reference>
<dbReference type="EMBL" id="CAJOBQ010001045">
    <property type="protein sequence ID" value="CAF4448719.1"/>
    <property type="molecule type" value="Genomic_DNA"/>
</dbReference>
<gene>
    <name evidence="1" type="ORF">TSG867_LOCUS16812</name>
</gene>
<evidence type="ECO:0000313" key="2">
    <source>
        <dbReference type="Proteomes" id="UP000663862"/>
    </source>
</evidence>
<protein>
    <submittedName>
        <fullName evidence="1">Uncharacterized protein</fullName>
    </submittedName>
</protein>
<name>A0A820S7E6_9BILA</name>
<dbReference type="AlphaFoldDB" id="A0A820S7E6"/>
<accession>A0A820S7E6</accession>
<organism evidence="1 2">
    <name type="scientific">Rotaria socialis</name>
    <dbReference type="NCBI Taxonomy" id="392032"/>
    <lineage>
        <taxon>Eukaryota</taxon>
        <taxon>Metazoa</taxon>
        <taxon>Spiralia</taxon>
        <taxon>Gnathifera</taxon>
        <taxon>Rotifera</taxon>
        <taxon>Eurotatoria</taxon>
        <taxon>Bdelloidea</taxon>
        <taxon>Philodinida</taxon>
        <taxon>Philodinidae</taxon>
        <taxon>Rotaria</taxon>
    </lineage>
</organism>